<dbReference type="AlphaFoldDB" id="A0A9Q1LEP1"/>
<gene>
    <name evidence="2" type="ORF">K7X08_006857</name>
</gene>
<dbReference type="Proteomes" id="UP001152561">
    <property type="component" value="Unassembled WGS sequence"/>
</dbReference>
<reference evidence="3" key="1">
    <citation type="journal article" date="2023" name="Proc. Natl. Acad. Sci. U.S.A.">
        <title>Genomic and structural basis for evolution of tropane alkaloid biosynthesis.</title>
        <authorList>
            <person name="Wanga Y.-J."/>
            <person name="Taina T."/>
            <person name="Yua J.-Y."/>
            <person name="Lia J."/>
            <person name="Xua B."/>
            <person name="Chenc J."/>
            <person name="D'Auriad J.C."/>
            <person name="Huanga J.-P."/>
            <person name="Huanga S.-X."/>
        </authorList>
    </citation>
    <scope>NUCLEOTIDE SEQUENCE [LARGE SCALE GENOMIC DNA]</scope>
    <source>
        <strain evidence="3">cv. KIB-2019</strain>
    </source>
</reference>
<feature type="compositionally biased region" description="Basic and acidic residues" evidence="1">
    <location>
        <begin position="75"/>
        <end position="85"/>
    </location>
</feature>
<keyword evidence="3" id="KW-1185">Reference proteome</keyword>
<dbReference type="EMBL" id="JAJAGQ010000019">
    <property type="protein sequence ID" value="KAJ8533533.1"/>
    <property type="molecule type" value="Genomic_DNA"/>
</dbReference>
<dbReference type="OrthoDB" id="1304668at2759"/>
<feature type="region of interest" description="Disordered" evidence="1">
    <location>
        <begin position="1"/>
        <end position="85"/>
    </location>
</feature>
<feature type="compositionally biased region" description="Basic and acidic residues" evidence="1">
    <location>
        <begin position="18"/>
        <end position="35"/>
    </location>
</feature>
<name>A0A9Q1LEP1_9SOLA</name>
<protein>
    <submittedName>
        <fullName evidence="2">Uncharacterized protein</fullName>
    </submittedName>
</protein>
<proteinExistence type="predicted"/>
<sequence length="85" mass="9818">MEELQVHASNADLYAQLQEERHENKRMSKELDLLKKNVHNTSTTNERSSQEDNQGYENESGDDSDNVDESDSDPENVKESDYVQE</sequence>
<feature type="compositionally biased region" description="Polar residues" evidence="1">
    <location>
        <begin position="39"/>
        <end position="56"/>
    </location>
</feature>
<evidence type="ECO:0000313" key="2">
    <source>
        <dbReference type="EMBL" id="KAJ8533533.1"/>
    </source>
</evidence>
<organism evidence="2 3">
    <name type="scientific">Anisodus acutangulus</name>
    <dbReference type="NCBI Taxonomy" id="402998"/>
    <lineage>
        <taxon>Eukaryota</taxon>
        <taxon>Viridiplantae</taxon>
        <taxon>Streptophyta</taxon>
        <taxon>Embryophyta</taxon>
        <taxon>Tracheophyta</taxon>
        <taxon>Spermatophyta</taxon>
        <taxon>Magnoliopsida</taxon>
        <taxon>eudicotyledons</taxon>
        <taxon>Gunneridae</taxon>
        <taxon>Pentapetalae</taxon>
        <taxon>asterids</taxon>
        <taxon>lamiids</taxon>
        <taxon>Solanales</taxon>
        <taxon>Solanaceae</taxon>
        <taxon>Solanoideae</taxon>
        <taxon>Hyoscyameae</taxon>
        <taxon>Anisodus</taxon>
    </lineage>
</organism>
<evidence type="ECO:0000256" key="1">
    <source>
        <dbReference type="SAM" id="MobiDB-lite"/>
    </source>
</evidence>
<feature type="compositionally biased region" description="Acidic residues" evidence="1">
    <location>
        <begin position="59"/>
        <end position="74"/>
    </location>
</feature>
<evidence type="ECO:0000313" key="3">
    <source>
        <dbReference type="Proteomes" id="UP001152561"/>
    </source>
</evidence>
<accession>A0A9Q1LEP1</accession>
<comment type="caution">
    <text evidence="2">The sequence shown here is derived from an EMBL/GenBank/DDBJ whole genome shotgun (WGS) entry which is preliminary data.</text>
</comment>